<sequence length="95" mass="11032">MSVVPRQQRNLSFGLHLVTKPWTSLELRQIKQVKRAGAYEVLRYAWHGVHQMHNVEIYEESHVFRSILRDAILELGRYSDEGEGHTMAIHCMASS</sequence>
<accession>A0AAV7V442</accession>
<dbReference type="Proteomes" id="UP001066276">
    <property type="component" value="Chromosome 2_1"/>
</dbReference>
<gene>
    <name evidence="1" type="ORF">NDU88_000038</name>
</gene>
<protein>
    <submittedName>
        <fullName evidence="1">Uncharacterized protein</fullName>
    </submittedName>
</protein>
<evidence type="ECO:0000313" key="2">
    <source>
        <dbReference type="Proteomes" id="UP001066276"/>
    </source>
</evidence>
<proteinExistence type="predicted"/>
<dbReference type="EMBL" id="JANPWB010000003">
    <property type="protein sequence ID" value="KAJ1196165.1"/>
    <property type="molecule type" value="Genomic_DNA"/>
</dbReference>
<organism evidence="1 2">
    <name type="scientific">Pleurodeles waltl</name>
    <name type="common">Iberian ribbed newt</name>
    <dbReference type="NCBI Taxonomy" id="8319"/>
    <lineage>
        <taxon>Eukaryota</taxon>
        <taxon>Metazoa</taxon>
        <taxon>Chordata</taxon>
        <taxon>Craniata</taxon>
        <taxon>Vertebrata</taxon>
        <taxon>Euteleostomi</taxon>
        <taxon>Amphibia</taxon>
        <taxon>Batrachia</taxon>
        <taxon>Caudata</taxon>
        <taxon>Salamandroidea</taxon>
        <taxon>Salamandridae</taxon>
        <taxon>Pleurodelinae</taxon>
        <taxon>Pleurodeles</taxon>
    </lineage>
</organism>
<dbReference type="AlphaFoldDB" id="A0AAV7V442"/>
<evidence type="ECO:0000313" key="1">
    <source>
        <dbReference type="EMBL" id="KAJ1196165.1"/>
    </source>
</evidence>
<reference evidence="1" key="1">
    <citation type="journal article" date="2022" name="bioRxiv">
        <title>Sequencing and chromosome-scale assembly of the giantPleurodeles waltlgenome.</title>
        <authorList>
            <person name="Brown T."/>
            <person name="Elewa A."/>
            <person name="Iarovenko S."/>
            <person name="Subramanian E."/>
            <person name="Araus A.J."/>
            <person name="Petzold A."/>
            <person name="Susuki M."/>
            <person name="Suzuki K.-i.T."/>
            <person name="Hayashi T."/>
            <person name="Toyoda A."/>
            <person name="Oliveira C."/>
            <person name="Osipova E."/>
            <person name="Leigh N.D."/>
            <person name="Simon A."/>
            <person name="Yun M.H."/>
        </authorList>
    </citation>
    <scope>NUCLEOTIDE SEQUENCE</scope>
    <source>
        <strain evidence="1">20211129_DDA</strain>
        <tissue evidence="1">Liver</tissue>
    </source>
</reference>
<name>A0AAV7V442_PLEWA</name>
<comment type="caution">
    <text evidence="1">The sequence shown here is derived from an EMBL/GenBank/DDBJ whole genome shotgun (WGS) entry which is preliminary data.</text>
</comment>
<keyword evidence="2" id="KW-1185">Reference proteome</keyword>